<dbReference type="AlphaFoldDB" id="A0A034VBM0"/>
<dbReference type="OrthoDB" id="431720at2759"/>
<organism evidence="1">
    <name type="scientific">Bactrocera dorsalis</name>
    <name type="common">Oriental fruit fly</name>
    <name type="synonym">Dacus dorsalis</name>
    <dbReference type="NCBI Taxonomy" id="27457"/>
    <lineage>
        <taxon>Eukaryota</taxon>
        <taxon>Metazoa</taxon>
        <taxon>Ecdysozoa</taxon>
        <taxon>Arthropoda</taxon>
        <taxon>Hexapoda</taxon>
        <taxon>Insecta</taxon>
        <taxon>Pterygota</taxon>
        <taxon>Neoptera</taxon>
        <taxon>Endopterygota</taxon>
        <taxon>Diptera</taxon>
        <taxon>Brachycera</taxon>
        <taxon>Muscomorpha</taxon>
        <taxon>Tephritoidea</taxon>
        <taxon>Tephritidae</taxon>
        <taxon>Bactrocera</taxon>
        <taxon>Bactrocera</taxon>
    </lineage>
</organism>
<evidence type="ECO:0000313" key="1">
    <source>
        <dbReference type="EMBL" id="JAC39507.1"/>
    </source>
</evidence>
<name>A0A034VBM0_BACDO</name>
<proteinExistence type="predicted"/>
<protein>
    <submittedName>
        <fullName evidence="1">Uncharacterized protein</fullName>
    </submittedName>
</protein>
<reference evidence="1" key="1">
    <citation type="journal article" date="2014" name="BMC Genomics">
        <title>Characterizing the developmental transcriptome of the oriental fruit fly, Bactrocera dorsalis (Diptera: Tephritidae) through comparative genomic analysis with Drosophila melanogaster utilizing modENCODE datasets.</title>
        <authorList>
            <person name="Geib S.M."/>
            <person name="Calla B."/>
            <person name="Hall B."/>
            <person name="Hou S."/>
            <person name="Manoukis N.C."/>
        </authorList>
    </citation>
    <scope>NUCLEOTIDE SEQUENCE</scope>
    <source>
        <strain evidence="1">Punador</strain>
    </source>
</reference>
<accession>A0A034VBM0</accession>
<sequence>MKKDEIYGQYEPSPKRILKDLDRKCKLNSCNSCTRGNLKTGTVNQTNNINAITPEDTLLRQRKLCFKRQNEISNRSQEIDISQGSLLFYGTENFTLRTSGPNKINDNTDFVTNNFSEKCFDCVPEQYHTASSPQQTQYLVTNCEYYKTDGINSKSTDLWLDATDKNCYGDWPLSHKKKSIDNSKKEQLYGCSNANSTIYVTQVPSTSLIPKSYKITSTDTSIDLLKYKLSGEQTKKRIGGTFIKN</sequence>
<dbReference type="EMBL" id="GAKP01019445">
    <property type="protein sequence ID" value="JAC39507.1"/>
    <property type="molecule type" value="Transcribed_RNA"/>
</dbReference>